<comment type="caution">
    <text evidence="1">The sequence shown here is derived from an EMBL/GenBank/DDBJ whole genome shotgun (WGS) entry which is preliminary data.</text>
</comment>
<gene>
    <name evidence="1" type="ORF">EK417_11210</name>
</gene>
<dbReference type="EMBL" id="SDLV01000023">
    <property type="protein sequence ID" value="THV58932.1"/>
    <property type="molecule type" value="Genomic_DNA"/>
</dbReference>
<evidence type="ECO:0000313" key="1">
    <source>
        <dbReference type="EMBL" id="THV58932.1"/>
    </source>
</evidence>
<sequence>MKKNLTRLVLLFSSITTYSQIGVNTATPNATLDVRSSASDLSKTDGIIVPKLTGDQLKLKDNLYGTEHIGTIIYATTAVSSSPTIKTAAVTSQGFYYFDGNKWVKMQTDMKSSDPTPDAFIDDPTNAMVKLGASSSGNTRATGADFVVKDNGNTGIGTSSPSQKLDVNGIAKADKVAIGANYTSAALYVKNNIAAEPILGLASSDNIYRMYVQDGGNVGIGTSSPSQKLDVNGIAKADKVAIGANYTSAALYVKNNIAAEPILGLASSDNIYRMYVQDGGNVGINTNSPSQKLDVDGNIRLRNVPGATNLQPTDRIMILSDDGTGKKVNVSTLKSDIDTNIYNTNGTLTSDRTVNLDGKNMFFEGPSSTIGIRSKNSSPSEIYLHMDNNGTNLPTNQIVGKINFSGKVGGSNKYLAGIRATYVGNGSNTLADLRFSVNDADNQNMVLSSEGRLGIGTGSPLQKLDVMGNARISEKLAVGSNWTGAGLSVVNSVASEPILVLSNASNTKQLTVQNNGNVGIGVSAPDERLDINGTAKLRNVPNGDSDDKILVIANDGTVKKKGLDLPPSPSFALYASSNSYVWRNADNVHRELNLNVTNKIYSAYIERIDSNKFRVKKNGIYSIEVWGMFANVPYSSAPGSGRGCSIQLTVAGNGFQQIGDRWSEGAATANFTKTVILNQGQVISTESICVREGNQRYQTAPGSSIFVTYMPL</sequence>
<protein>
    <recommendedName>
        <fullName evidence="3">C1q domain-containing protein</fullName>
    </recommendedName>
</protein>
<keyword evidence="2" id="KW-1185">Reference proteome</keyword>
<reference evidence="1 2" key="1">
    <citation type="submission" date="2019-01" db="EMBL/GenBank/DDBJ databases">
        <authorList>
            <person name="B I."/>
            <person name="Ch S."/>
            <person name="Ch V.R."/>
        </authorList>
    </citation>
    <scope>NUCLEOTIDE SEQUENCE [LARGE SCALE GENOMIC DNA]</scope>
    <source>
        <strain evidence="1 2">JC507</strain>
    </source>
</reference>
<name>A0ABY2R659_9FLAO</name>
<dbReference type="Proteomes" id="UP000306038">
    <property type="component" value="Unassembled WGS sequence"/>
</dbReference>
<evidence type="ECO:0000313" key="2">
    <source>
        <dbReference type="Proteomes" id="UP000306038"/>
    </source>
</evidence>
<evidence type="ECO:0008006" key="3">
    <source>
        <dbReference type="Google" id="ProtNLM"/>
    </source>
</evidence>
<proteinExistence type="predicted"/>
<accession>A0ABY2R659</accession>
<organism evidence="1 2">
    <name type="scientific">Chryseobacterium candidae</name>
    <dbReference type="NCBI Taxonomy" id="1978493"/>
    <lineage>
        <taxon>Bacteria</taxon>
        <taxon>Pseudomonadati</taxon>
        <taxon>Bacteroidota</taxon>
        <taxon>Flavobacteriia</taxon>
        <taxon>Flavobacteriales</taxon>
        <taxon>Weeksellaceae</taxon>
        <taxon>Chryseobacterium group</taxon>
        <taxon>Chryseobacterium</taxon>
    </lineage>
</organism>
<dbReference type="RefSeq" id="WP_136522209.1">
    <property type="nucleotide sequence ID" value="NZ_SDLV01000023.1"/>
</dbReference>